<feature type="transmembrane region" description="Helical" evidence="6">
    <location>
        <begin position="25"/>
        <end position="42"/>
    </location>
</feature>
<organism evidence="7 8">
    <name type="scientific">Methylobacterium planeticum</name>
    <dbReference type="NCBI Taxonomy" id="2615211"/>
    <lineage>
        <taxon>Bacteria</taxon>
        <taxon>Pseudomonadati</taxon>
        <taxon>Pseudomonadota</taxon>
        <taxon>Alphaproteobacteria</taxon>
        <taxon>Hyphomicrobiales</taxon>
        <taxon>Methylobacteriaceae</taxon>
        <taxon>Methylobacterium</taxon>
    </lineage>
</organism>
<accession>A0A6N6MQQ9</accession>
<keyword evidence="2" id="KW-1003">Cell membrane</keyword>
<evidence type="ECO:0000313" key="7">
    <source>
        <dbReference type="EMBL" id="KAB1072673.1"/>
    </source>
</evidence>
<dbReference type="PANTHER" id="PTHR33931:SF2">
    <property type="entry name" value="HOLIN-LIKE PROTEIN CIDA"/>
    <property type="match status" value="1"/>
</dbReference>
<dbReference type="InterPro" id="IPR005538">
    <property type="entry name" value="LrgA/CidA"/>
</dbReference>
<comment type="subcellular location">
    <subcellularLocation>
        <location evidence="1">Cell membrane</location>
        <topology evidence="1">Multi-pass membrane protein</topology>
    </subcellularLocation>
</comment>
<evidence type="ECO:0000256" key="6">
    <source>
        <dbReference type="SAM" id="Phobius"/>
    </source>
</evidence>
<evidence type="ECO:0000313" key="8">
    <source>
        <dbReference type="Proteomes" id="UP000441523"/>
    </source>
</evidence>
<keyword evidence="4 6" id="KW-1133">Transmembrane helix</keyword>
<keyword evidence="3 6" id="KW-0812">Transmembrane</keyword>
<dbReference type="AlphaFoldDB" id="A0A6N6MQQ9"/>
<sequence>MIASLTLILLAQLLGEGIARSSGLPVPGPVIGMALMLGFLVLRDRGPRLVPRLLPPPLTDGTLERTGKGLLANLSLMFVPAGAGIVGRLDVLEAQGAKLALVLVVSTAAALLATVLTFLAVQRLIVPPAPPEAPPERAR</sequence>
<evidence type="ECO:0000256" key="3">
    <source>
        <dbReference type="ARBA" id="ARBA00022692"/>
    </source>
</evidence>
<feature type="transmembrane region" description="Helical" evidence="6">
    <location>
        <begin position="70"/>
        <end position="87"/>
    </location>
</feature>
<evidence type="ECO:0000256" key="4">
    <source>
        <dbReference type="ARBA" id="ARBA00022989"/>
    </source>
</evidence>
<reference evidence="7 8" key="1">
    <citation type="submission" date="2019-09" db="EMBL/GenBank/DDBJ databases">
        <title>YIM 132548 draft genome.</title>
        <authorList>
            <person name="Jiang L."/>
        </authorList>
    </citation>
    <scope>NUCLEOTIDE SEQUENCE [LARGE SCALE GENOMIC DNA]</scope>
    <source>
        <strain evidence="7 8">YIM 132548</strain>
    </source>
</reference>
<proteinExistence type="predicted"/>
<evidence type="ECO:0000256" key="1">
    <source>
        <dbReference type="ARBA" id="ARBA00004651"/>
    </source>
</evidence>
<feature type="transmembrane region" description="Helical" evidence="6">
    <location>
        <begin position="99"/>
        <end position="121"/>
    </location>
</feature>
<dbReference type="Pfam" id="PF03788">
    <property type="entry name" value="LrgA"/>
    <property type="match status" value="1"/>
</dbReference>
<name>A0A6N6MQQ9_9HYPH</name>
<comment type="caution">
    <text evidence="7">The sequence shown here is derived from an EMBL/GenBank/DDBJ whole genome shotgun (WGS) entry which is preliminary data.</text>
</comment>
<evidence type="ECO:0000256" key="5">
    <source>
        <dbReference type="ARBA" id="ARBA00023136"/>
    </source>
</evidence>
<evidence type="ECO:0000256" key="2">
    <source>
        <dbReference type="ARBA" id="ARBA00022475"/>
    </source>
</evidence>
<dbReference type="RefSeq" id="WP_150964563.1">
    <property type="nucleotide sequence ID" value="NZ_VZZJ01000012.1"/>
</dbReference>
<keyword evidence="8" id="KW-1185">Reference proteome</keyword>
<gene>
    <name evidence="7" type="ORF">F6X51_15425</name>
</gene>
<dbReference type="EMBL" id="VZZJ01000012">
    <property type="protein sequence ID" value="KAB1072673.1"/>
    <property type="molecule type" value="Genomic_DNA"/>
</dbReference>
<dbReference type="GO" id="GO:0005886">
    <property type="term" value="C:plasma membrane"/>
    <property type="evidence" value="ECO:0007669"/>
    <property type="project" value="UniProtKB-SubCell"/>
</dbReference>
<dbReference type="PANTHER" id="PTHR33931">
    <property type="entry name" value="HOLIN-LIKE PROTEIN CIDA-RELATED"/>
    <property type="match status" value="1"/>
</dbReference>
<dbReference type="Proteomes" id="UP000441523">
    <property type="component" value="Unassembled WGS sequence"/>
</dbReference>
<keyword evidence="5 6" id="KW-0472">Membrane</keyword>
<protein>
    <submittedName>
        <fullName evidence="7">CidA/LrgA family protein</fullName>
    </submittedName>
</protein>